<reference evidence="6 7" key="1">
    <citation type="submission" date="2018-05" db="EMBL/GenBank/DDBJ databases">
        <title>Genetic diversity of glacier-inhabiting Cryobacterium bacteria in China and description of Cryobacterium mengkeensis sp. nov. and Arthrobacter glacialis sp. nov.</title>
        <authorList>
            <person name="Liu Q."/>
            <person name="Xin Y.-H."/>
        </authorList>
    </citation>
    <scope>NUCLEOTIDE SEQUENCE [LARGE SCALE GENOMIC DNA]</scope>
    <source>
        <strain evidence="6 7">B7</strain>
    </source>
</reference>
<dbReference type="InterPro" id="IPR023772">
    <property type="entry name" value="DNA-bd_HTH_TetR-type_CS"/>
</dbReference>
<dbReference type="PROSITE" id="PS01081">
    <property type="entry name" value="HTH_TETR_1"/>
    <property type="match status" value="1"/>
</dbReference>
<dbReference type="GO" id="GO:0000976">
    <property type="term" value="F:transcription cis-regulatory region binding"/>
    <property type="evidence" value="ECO:0007669"/>
    <property type="project" value="TreeGrafter"/>
</dbReference>
<keyword evidence="1" id="KW-0805">Transcription regulation</keyword>
<comment type="caution">
    <text evidence="6">The sequence shown here is derived from an EMBL/GenBank/DDBJ whole genome shotgun (WGS) entry which is preliminary data.</text>
</comment>
<evidence type="ECO:0000256" key="3">
    <source>
        <dbReference type="ARBA" id="ARBA00023163"/>
    </source>
</evidence>
<dbReference type="Pfam" id="PF00440">
    <property type="entry name" value="TetR_N"/>
    <property type="match status" value="1"/>
</dbReference>
<proteinExistence type="predicted"/>
<evidence type="ECO:0000256" key="1">
    <source>
        <dbReference type="ARBA" id="ARBA00023015"/>
    </source>
</evidence>
<evidence type="ECO:0000313" key="6">
    <source>
        <dbReference type="EMBL" id="PYI38780.1"/>
    </source>
</evidence>
<dbReference type="AlphaFoldDB" id="A0A2V5J7H5"/>
<gene>
    <name evidence="6" type="ORF">CVS30_08055</name>
</gene>
<evidence type="ECO:0000256" key="4">
    <source>
        <dbReference type="PROSITE-ProRule" id="PRU00335"/>
    </source>
</evidence>
<dbReference type="EMBL" id="QJVC01000005">
    <property type="protein sequence ID" value="PYI38780.1"/>
    <property type="molecule type" value="Genomic_DNA"/>
</dbReference>
<dbReference type="OrthoDB" id="8688418at2"/>
<dbReference type="Gene3D" id="1.10.357.10">
    <property type="entry name" value="Tetracycline Repressor, domain 2"/>
    <property type="match status" value="1"/>
</dbReference>
<organism evidence="6 7">
    <name type="scientific">Arthrobacter psychrolactophilus</name>
    <dbReference type="NCBI Taxonomy" id="92442"/>
    <lineage>
        <taxon>Bacteria</taxon>
        <taxon>Bacillati</taxon>
        <taxon>Actinomycetota</taxon>
        <taxon>Actinomycetes</taxon>
        <taxon>Micrococcales</taxon>
        <taxon>Micrococcaceae</taxon>
        <taxon>Arthrobacter</taxon>
    </lineage>
</organism>
<dbReference type="InterPro" id="IPR009057">
    <property type="entry name" value="Homeodomain-like_sf"/>
</dbReference>
<keyword evidence="3" id="KW-0804">Transcription</keyword>
<dbReference type="PROSITE" id="PS50977">
    <property type="entry name" value="HTH_TETR_2"/>
    <property type="match status" value="1"/>
</dbReference>
<feature type="domain" description="HTH tetR-type" evidence="5">
    <location>
        <begin position="33"/>
        <end position="93"/>
    </location>
</feature>
<keyword evidence="2 4" id="KW-0238">DNA-binding</keyword>
<dbReference type="SUPFAM" id="SSF46689">
    <property type="entry name" value="Homeodomain-like"/>
    <property type="match status" value="1"/>
</dbReference>
<evidence type="ECO:0000256" key="2">
    <source>
        <dbReference type="ARBA" id="ARBA00023125"/>
    </source>
</evidence>
<feature type="DNA-binding region" description="H-T-H motif" evidence="4">
    <location>
        <begin position="56"/>
        <end position="75"/>
    </location>
</feature>
<name>A0A2V5J7H5_9MICC</name>
<evidence type="ECO:0000259" key="5">
    <source>
        <dbReference type="PROSITE" id="PS50977"/>
    </source>
</evidence>
<dbReference type="Proteomes" id="UP000247980">
    <property type="component" value="Unassembled WGS sequence"/>
</dbReference>
<dbReference type="InterPro" id="IPR050109">
    <property type="entry name" value="HTH-type_TetR-like_transc_reg"/>
</dbReference>
<evidence type="ECO:0000313" key="7">
    <source>
        <dbReference type="Proteomes" id="UP000247980"/>
    </source>
</evidence>
<dbReference type="PANTHER" id="PTHR30055">
    <property type="entry name" value="HTH-TYPE TRANSCRIPTIONAL REGULATOR RUTR"/>
    <property type="match status" value="1"/>
</dbReference>
<dbReference type="GO" id="GO:0003700">
    <property type="term" value="F:DNA-binding transcription factor activity"/>
    <property type="evidence" value="ECO:0007669"/>
    <property type="project" value="TreeGrafter"/>
</dbReference>
<dbReference type="PRINTS" id="PR00455">
    <property type="entry name" value="HTHTETR"/>
</dbReference>
<dbReference type="PANTHER" id="PTHR30055:SF234">
    <property type="entry name" value="HTH-TYPE TRANSCRIPTIONAL REGULATOR BETI"/>
    <property type="match status" value="1"/>
</dbReference>
<dbReference type="InterPro" id="IPR001647">
    <property type="entry name" value="HTH_TetR"/>
</dbReference>
<keyword evidence="7" id="KW-1185">Reference proteome</keyword>
<protein>
    <submittedName>
        <fullName evidence="6">TetR family transcriptional regulator</fullName>
    </submittedName>
</protein>
<accession>A0A2V5J7H5</accession>
<sequence length="243" mass="26929">MTLHSSFNSANFYLVTESAKHCQPQGLRARKREATRSAITAAARRLTSQNGLNGFTIEQLCEQVGVSRRTFFNYFPSKEDAIIGYLLDEFPADALEKFLHAAGPDSGVERGPLGLSTTLLRDLFRLANAMVEELNISKEHLQELAIVMKREPQLMLKVIGSAEYREREFAGLIAQRENLAVDDPATNMAAAIFGTCSQRAGQLFFSEANTLPFQEILANNLHMAQQIFNFSTLPADLSIEGTP</sequence>